<keyword evidence="1" id="KW-0812">Transmembrane</keyword>
<reference evidence="3" key="1">
    <citation type="journal article" date="2017" name="Int. J. Syst. Evol. Microbiol.">
        <title>Notoacmeibacter marinus gen. nov., sp. nov., isolated from the gut of a limpet and proposal of Notoacmeibacteraceae fam. nov. in the order Rhizobiales of the class Alphaproteobacteria.</title>
        <authorList>
            <person name="Huang Z."/>
            <person name="Guo F."/>
            <person name="Lai Q."/>
        </authorList>
    </citation>
    <scope>NUCLEOTIDE SEQUENCE [LARGE SCALE GENOMIC DNA]</scope>
    <source>
        <strain evidence="3">XMTR2A4</strain>
    </source>
</reference>
<keyword evidence="1" id="KW-0472">Membrane</keyword>
<feature type="transmembrane region" description="Helical" evidence="1">
    <location>
        <begin position="157"/>
        <end position="176"/>
    </location>
</feature>
<keyword evidence="1" id="KW-1133">Transmembrane helix</keyword>
<feature type="transmembrane region" description="Helical" evidence="1">
    <location>
        <begin position="301"/>
        <end position="320"/>
    </location>
</feature>
<gene>
    <name evidence="2" type="ORF">B7H23_05975</name>
</gene>
<evidence type="ECO:0008006" key="4">
    <source>
        <dbReference type="Google" id="ProtNLM"/>
    </source>
</evidence>
<name>A0A231V2P2_9HYPH</name>
<feature type="transmembrane region" description="Helical" evidence="1">
    <location>
        <begin position="127"/>
        <end position="148"/>
    </location>
</feature>
<evidence type="ECO:0000256" key="1">
    <source>
        <dbReference type="SAM" id="Phobius"/>
    </source>
</evidence>
<feature type="transmembrane region" description="Helical" evidence="1">
    <location>
        <begin position="327"/>
        <end position="344"/>
    </location>
</feature>
<dbReference type="EMBL" id="NBYO01000001">
    <property type="protein sequence ID" value="OXT02442.1"/>
    <property type="molecule type" value="Genomic_DNA"/>
</dbReference>
<keyword evidence="3" id="KW-1185">Reference proteome</keyword>
<dbReference type="RefSeq" id="WP_094076397.1">
    <property type="nucleotide sequence ID" value="NZ_NBYO01000001.1"/>
</dbReference>
<proteinExistence type="predicted"/>
<feature type="transmembrane region" description="Helical" evidence="1">
    <location>
        <begin position="182"/>
        <end position="208"/>
    </location>
</feature>
<accession>A0A231V2P2</accession>
<sequence>MLRRSTIDQNSRFGQYGVRLAVVIYVLVLAAVSWFYPRAQWDMVAYTAVAIEGEASSASQLHAASWAAVQARVSEGEFIELTADRPYRVAQYADADAFASVLPFYRIKLLYVELASLLSDFMQPVDALRLISTVSVLAVGLVCLLWVWPSARGADGFIIVPLLALCDLGYLGQYVTPDLFSAAFLLGGALLWMRGAGWIAVVPLLLAILARPDHLVFAGLLMLAAAGLRTAWRPLVALLGLAVPSYFAISHFADHPGWWVHFWFSNVEMVASVEGFEPAFSPAIYMGALIKGAVRSLVTESWWAVLSLQLLALAFIAPSCRTMDRRVLTLIVAAIGAIPAKFLIAPMYETRFYTPYLLIAGLCLIEPTRKAFRARRSGGASDGLPENVRL</sequence>
<evidence type="ECO:0000313" key="3">
    <source>
        <dbReference type="Proteomes" id="UP000215405"/>
    </source>
</evidence>
<comment type="caution">
    <text evidence="2">The sequence shown here is derived from an EMBL/GenBank/DDBJ whole genome shotgun (WGS) entry which is preliminary data.</text>
</comment>
<evidence type="ECO:0000313" key="2">
    <source>
        <dbReference type="EMBL" id="OXT02442.1"/>
    </source>
</evidence>
<dbReference type="AlphaFoldDB" id="A0A231V2P2"/>
<dbReference type="Proteomes" id="UP000215405">
    <property type="component" value="Unassembled WGS sequence"/>
</dbReference>
<organism evidence="2 3">
    <name type="scientific">Notoacmeibacter marinus</name>
    <dbReference type="NCBI Taxonomy" id="1876515"/>
    <lineage>
        <taxon>Bacteria</taxon>
        <taxon>Pseudomonadati</taxon>
        <taxon>Pseudomonadota</taxon>
        <taxon>Alphaproteobacteria</taxon>
        <taxon>Hyphomicrobiales</taxon>
        <taxon>Notoacmeibacteraceae</taxon>
        <taxon>Notoacmeibacter</taxon>
    </lineage>
</organism>
<protein>
    <recommendedName>
        <fullName evidence="4">Glycosyltransferase RgtA/B/C/D-like domain-containing protein</fullName>
    </recommendedName>
</protein>
<feature type="transmembrane region" description="Helical" evidence="1">
    <location>
        <begin position="16"/>
        <end position="36"/>
    </location>
</feature>